<dbReference type="InterPro" id="IPR022919">
    <property type="entry name" value="Pept_M48_protease_HtpX"/>
</dbReference>
<dbReference type="GO" id="GO:0005886">
    <property type="term" value="C:plasma membrane"/>
    <property type="evidence" value="ECO:0007669"/>
    <property type="project" value="UniProtKB-SubCell"/>
</dbReference>
<dbReference type="GO" id="GO:0008270">
    <property type="term" value="F:zinc ion binding"/>
    <property type="evidence" value="ECO:0007669"/>
    <property type="project" value="UniProtKB-UniRule"/>
</dbReference>
<evidence type="ECO:0000256" key="8">
    <source>
        <dbReference type="ARBA" id="ARBA00022833"/>
    </source>
</evidence>
<feature type="binding site" evidence="12">
    <location>
        <position position="143"/>
    </location>
    <ligand>
        <name>Zn(2+)</name>
        <dbReference type="ChEBI" id="CHEBI:29105"/>
        <note>catalytic</note>
    </ligand>
</feature>
<keyword evidence="4 12" id="KW-0645">Protease</keyword>
<dbReference type="AlphaFoldDB" id="A0A448KG92"/>
<evidence type="ECO:0000259" key="13">
    <source>
        <dbReference type="Pfam" id="PF01435"/>
    </source>
</evidence>
<evidence type="ECO:0000256" key="9">
    <source>
        <dbReference type="ARBA" id="ARBA00022989"/>
    </source>
</evidence>
<dbReference type="PANTHER" id="PTHR43221:SF1">
    <property type="entry name" value="PROTEASE HTPX"/>
    <property type="match status" value="1"/>
</dbReference>
<evidence type="ECO:0000256" key="7">
    <source>
        <dbReference type="ARBA" id="ARBA00022801"/>
    </source>
</evidence>
<evidence type="ECO:0000313" key="15">
    <source>
        <dbReference type="Proteomes" id="UP000276899"/>
    </source>
</evidence>
<evidence type="ECO:0000256" key="3">
    <source>
        <dbReference type="ARBA" id="ARBA00022475"/>
    </source>
</evidence>
<dbReference type="PANTHER" id="PTHR43221">
    <property type="entry name" value="PROTEASE HTPX"/>
    <property type="match status" value="1"/>
</dbReference>
<dbReference type="Gene3D" id="3.30.2010.10">
    <property type="entry name" value="Metalloproteases ('zincins'), catalytic domain"/>
    <property type="match status" value="1"/>
</dbReference>
<feature type="binding site" evidence="12">
    <location>
        <position position="215"/>
    </location>
    <ligand>
        <name>Zn(2+)</name>
        <dbReference type="ChEBI" id="CHEBI:29105"/>
        <note>catalytic</note>
    </ligand>
</feature>
<evidence type="ECO:0000313" key="14">
    <source>
        <dbReference type="EMBL" id="VEG75925.1"/>
    </source>
</evidence>
<evidence type="ECO:0000256" key="11">
    <source>
        <dbReference type="ARBA" id="ARBA00023136"/>
    </source>
</evidence>
<keyword evidence="10 12" id="KW-0482">Metalloprotease</keyword>
<dbReference type="GO" id="GO:0006508">
    <property type="term" value="P:proteolysis"/>
    <property type="evidence" value="ECO:0007669"/>
    <property type="project" value="UniProtKB-KW"/>
</dbReference>
<feature type="domain" description="Peptidase M48" evidence="13">
    <location>
        <begin position="82"/>
        <end position="289"/>
    </location>
</feature>
<dbReference type="Proteomes" id="UP000276899">
    <property type="component" value="Chromosome"/>
</dbReference>
<evidence type="ECO:0000256" key="1">
    <source>
        <dbReference type="ARBA" id="ARBA00004651"/>
    </source>
</evidence>
<feature type="binding site" evidence="12">
    <location>
        <position position="147"/>
    </location>
    <ligand>
        <name>Zn(2+)</name>
        <dbReference type="ChEBI" id="CHEBI:29105"/>
        <note>catalytic</note>
    </ligand>
</feature>
<feature type="transmembrane region" description="Helical" evidence="12">
    <location>
        <begin position="40"/>
        <end position="59"/>
    </location>
</feature>
<keyword evidence="11 12" id="KW-0472">Membrane</keyword>
<proteinExistence type="inferred from homology"/>
<dbReference type="EMBL" id="LR134363">
    <property type="protein sequence ID" value="VEG75925.1"/>
    <property type="molecule type" value="Genomic_DNA"/>
</dbReference>
<evidence type="ECO:0000256" key="6">
    <source>
        <dbReference type="ARBA" id="ARBA00022723"/>
    </source>
</evidence>
<feature type="transmembrane region" description="Helical" evidence="12">
    <location>
        <begin position="12"/>
        <end position="34"/>
    </location>
</feature>
<keyword evidence="8 12" id="KW-0862">Zinc</keyword>
<comment type="subcellular location">
    <subcellularLocation>
        <location evidence="1 12">Cell membrane</location>
        <topology evidence="1 12">Multi-pass membrane protein</topology>
    </subcellularLocation>
</comment>
<feature type="active site" evidence="12">
    <location>
        <position position="144"/>
    </location>
</feature>
<dbReference type="KEGG" id="asla:NCTC11923_02606"/>
<dbReference type="STRING" id="1278298.GCA_000428685_00854"/>
<gene>
    <name evidence="12 14" type="primary">htpX</name>
    <name evidence="14" type="ORF">NCTC11923_02606</name>
</gene>
<keyword evidence="5 12" id="KW-0812">Transmembrane</keyword>
<evidence type="ECO:0000256" key="12">
    <source>
        <dbReference type="HAMAP-Rule" id="MF_00188"/>
    </source>
</evidence>
<keyword evidence="15" id="KW-1185">Reference proteome</keyword>
<feature type="transmembrane region" description="Helical" evidence="12">
    <location>
        <begin position="188"/>
        <end position="210"/>
    </location>
</feature>
<reference evidence="14 15" key="1">
    <citation type="submission" date="2018-12" db="EMBL/GenBank/DDBJ databases">
        <authorList>
            <consortium name="Pathogen Informatics"/>
        </authorList>
    </citation>
    <scope>NUCLEOTIDE SEQUENCE [LARGE SCALE GENOMIC DNA]</scope>
    <source>
        <strain evidence="14 15">NCTC11923</strain>
    </source>
</reference>
<name>A0A448KG92_9ACTO</name>
<dbReference type="Pfam" id="PF01435">
    <property type="entry name" value="Peptidase_M48"/>
    <property type="match status" value="1"/>
</dbReference>
<dbReference type="EC" id="3.4.24.-" evidence="12"/>
<keyword evidence="6 12" id="KW-0479">Metal-binding</keyword>
<organism evidence="14 15">
    <name type="scientific">Actinomyces slackii</name>
    <dbReference type="NCBI Taxonomy" id="52774"/>
    <lineage>
        <taxon>Bacteria</taxon>
        <taxon>Bacillati</taxon>
        <taxon>Actinomycetota</taxon>
        <taxon>Actinomycetes</taxon>
        <taxon>Actinomycetales</taxon>
        <taxon>Actinomycetaceae</taxon>
        <taxon>Actinomyces</taxon>
    </lineage>
</organism>
<feature type="transmembrane region" description="Helical" evidence="12">
    <location>
        <begin position="153"/>
        <end position="176"/>
    </location>
</feature>
<keyword evidence="9 12" id="KW-1133">Transmembrane helix</keyword>
<protein>
    <recommendedName>
        <fullName evidence="12">Protease HtpX homolog</fullName>
        <ecNumber evidence="12">3.4.24.-</ecNumber>
    </recommendedName>
</protein>
<dbReference type="InterPro" id="IPR050083">
    <property type="entry name" value="HtpX_protease"/>
</dbReference>
<accession>A0A448KG92</accession>
<evidence type="ECO:0000256" key="4">
    <source>
        <dbReference type="ARBA" id="ARBA00022670"/>
    </source>
</evidence>
<dbReference type="InterPro" id="IPR001915">
    <property type="entry name" value="Peptidase_M48"/>
</dbReference>
<sequence length="292" mass="31204">MSLMTGTTHHNGLKTAVLMGGLWSLLLLVGWLLAQGTGSSIWLFIMPLIGVAQTAYTYWNSDKLAVRSMGAIEVTEAQYPAMYAIVRELSTTAGQPMPRLYVAPSMSPNAFATGRNPQNAAVCCTQGILQLLNERELRGVLGHELSHVYNRDILTGSMAAGIAGVISSLGTMALWFGGGRDRDRGGAGALVVLLMAILAPLAATLTRFAVSRTREYDADHDGAVLTNDPLALASALSKLESGVSSVPMDRDPRLEPVSSMMIANPFGKLGSLFATHPPMAQRIRRLEEMAGY</sequence>
<evidence type="ECO:0000256" key="10">
    <source>
        <dbReference type="ARBA" id="ARBA00023049"/>
    </source>
</evidence>
<comment type="similarity">
    <text evidence="2 12">Belongs to the peptidase M48B family.</text>
</comment>
<keyword evidence="3 12" id="KW-1003">Cell membrane</keyword>
<dbReference type="HAMAP" id="MF_00188">
    <property type="entry name" value="Pept_M48_protease_HtpX"/>
    <property type="match status" value="1"/>
</dbReference>
<keyword evidence="7 12" id="KW-0378">Hydrolase</keyword>
<evidence type="ECO:0000256" key="5">
    <source>
        <dbReference type="ARBA" id="ARBA00022692"/>
    </source>
</evidence>
<evidence type="ECO:0000256" key="2">
    <source>
        <dbReference type="ARBA" id="ARBA00009779"/>
    </source>
</evidence>
<dbReference type="GO" id="GO:0004222">
    <property type="term" value="F:metalloendopeptidase activity"/>
    <property type="evidence" value="ECO:0007669"/>
    <property type="project" value="UniProtKB-UniRule"/>
</dbReference>
<dbReference type="NCBIfam" id="NF002839">
    <property type="entry name" value="PRK03072.1"/>
    <property type="match status" value="1"/>
</dbReference>
<comment type="cofactor">
    <cofactor evidence="12">
        <name>Zn(2+)</name>
        <dbReference type="ChEBI" id="CHEBI:29105"/>
    </cofactor>
    <text evidence="12">Binds 1 zinc ion per subunit.</text>
</comment>